<gene>
    <name evidence="4" type="ORF">H8S61_05720</name>
</gene>
<feature type="coiled-coil region" evidence="1">
    <location>
        <begin position="84"/>
        <end position="147"/>
    </location>
</feature>
<keyword evidence="2" id="KW-0812">Transmembrane</keyword>
<dbReference type="Pfam" id="PF14501">
    <property type="entry name" value="HATPase_c_5"/>
    <property type="match status" value="1"/>
</dbReference>
<feature type="transmembrane region" description="Helical" evidence="2">
    <location>
        <begin position="6"/>
        <end position="23"/>
    </location>
</feature>
<accession>A0ABR7BQQ9</accession>
<dbReference type="PANTHER" id="PTHR40448">
    <property type="entry name" value="TWO-COMPONENT SENSOR HISTIDINE KINASE"/>
    <property type="match status" value="1"/>
</dbReference>
<evidence type="ECO:0000313" key="5">
    <source>
        <dbReference type="Proteomes" id="UP000622448"/>
    </source>
</evidence>
<feature type="domain" description="Sensor histidine kinase NatK-like C-terminal" evidence="3">
    <location>
        <begin position="206"/>
        <end position="305"/>
    </location>
</feature>
<dbReference type="RefSeq" id="WP_186938278.1">
    <property type="nucleotide sequence ID" value="NZ_JACOOA010000002.1"/>
</dbReference>
<dbReference type="SUPFAM" id="SSF55874">
    <property type="entry name" value="ATPase domain of HSP90 chaperone/DNA topoisomerase II/histidine kinase"/>
    <property type="match status" value="1"/>
</dbReference>
<keyword evidence="2" id="KW-1133">Transmembrane helix</keyword>
<name>A0ABR7BQQ9_9ACTN</name>
<dbReference type="InterPro" id="IPR036890">
    <property type="entry name" value="HATPase_C_sf"/>
</dbReference>
<dbReference type="Gene3D" id="3.30.565.10">
    <property type="entry name" value="Histidine kinase-like ATPase, C-terminal domain"/>
    <property type="match status" value="1"/>
</dbReference>
<dbReference type="PANTHER" id="PTHR40448:SF1">
    <property type="entry name" value="TWO-COMPONENT SENSOR HISTIDINE KINASE"/>
    <property type="match status" value="1"/>
</dbReference>
<comment type="caution">
    <text evidence="4">The sequence shown here is derived from an EMBL/GenBank/DDBJ whole genome shotgun (WGS) entry which is preliminary data.</text>
</comment>
<keyword evidence="2" id="KW-0472">Membrane</keyword>
<protein>
    <submittedName>
        <fullName evidence="4">GHKL domain-containing protein</fullName>
    </submittedName>
</protein>
<dbReference type="CDD" id="cd16935">
    <property type="entry name" value="HATPase_AgrC-ComD-like"/>
    <property type="match status" value="1"/>
</dbReference>
<dbReference type="InterPro" id="IPR032834">
    <property type="entry name" value="NatK-like_C"/>
</dbReference>
<keyword evidence="1" id="KW-0175">Coiled coil</keyword>
<feature type="transmembrane region" description="Helical" evidence="2">
    <location>
        <begin position="62"/>
        <end position="86"/>
    </location>
</feature>
<sequence>MVVRVAVAVCVLLLMCSIMAVLARRLRDVPPARLLINLLFPFSQLCIVVFLFYYAIAYSLPLWMFVLIVVVGTLCGPVDLLLFRALEESEKRELSRERVRLLEEQLQAQEEYLQRLSADIDEARRVREDVARELAAVDELLEQREAEAASQGLMKAVGIMDSACKRSCEHLVVDALVSMKAAVCEESGIRLSLDLALADDIPLPSVELCAVFSNLLDNAINACAQVPASARFIELKARVDAGYLVVRMENSCAPLGVGERRRSPRSRGGRLPEHGWGLSILKTLADRHDGKLETAQETDVYRTTMILKIGAR</sequence>
<keyword evidence="5" id="KW-1185">Reference proteome</keyword>
<dbReference type="EMBL" id="JACOOA010000002">
    <property type="protein sequence ID" value="MBC5583690.1"/>
    <property type="molecule type" value="Genomic_DNA"/>
</dbReference>
<evidence type="ECO:0000256" key="1">
    <source>
        <dbReference type="SAM" id="Coils"/>
    </source>
</evidence>
<feature type="transmembrane region" description="Helical" evidence="2">
    <location>
        <begin position="35"/>
        <end position="56"/>
    </location>
</feature>
<evidence type="ECO:0000313" key="4">
    <source>
        <dbReference type="EMBL" id="MBC5583690.1"/>
    </source>
</evidence>
<evidence type="ECO:0000259" key="3">
    <source>
        <dbReference type="Pfam" id="PF14501"/>
    </source>
</evidence>
<organism evidence="4 5">
    <name type="scientific">Eggerthella hominis</name>
    <dbReference type="NCBI Taxonomy" id="2763043"/>
    <lineage>
        <taxon>Bacteria</taxon>
        <taxon>Bacillati</taxon>
        <taxon>Actinomycetota</taxon>
        <taxon>Coriobacteriia</taxon>
        <taxon>Eggerthellales</taxon>
        <taxon>Eggerthellaceae</taxon>
        <taxon>Eggerthella</taxon>
    </lineage>
</organism>
<reference evidence="4 5" key="1">
    <citation type="submission" date="2020-08" db="EMBL/GenBank/DDBJ databases">
        <title>Genome public.</title>
        <authorList>
            <person name="Liu C."/>
            <person name="Sun Q."/>
        </authorList>
    </citation>
    <scope>NUCLEOTIDE SEQUENCE [LARGE SCALE GENOMIC DNA]</scope>
    <source>
        <strain evidence="4 5">NSJ-70</strain>
    </source>
</reference>
<evidence type="ECO:0000256" key="2">
    <source>
        <dbReference type="SAM" id="Phobius"/>
    </source>
</evidence>
<dbReference type="Proteomes" id="UP000622448">
    <property type="component" value="Unassembled WGS sequence"/>
</dbReference>
<proteinExistence type="predicted"/>